<evidence type="ECO:0000313" key="8">
    <source>
        <dbReference type="EMBL" id="KZE80268.1"/>
    </source>
</evidence>
<dbReference type="InterPro" id="IPR036890">
    <property type="entry name" value="HATPase_C_sf"/>
</dbReference>
<dbReference type="PANTHER" id="PTHR24421:SF10">
    <property type="entry name" value="NITRATE_NITRITE SENSOR PROTEIN NARQ"/>
    <property type="match status" value="1"/>
</dbReference>
<protein>
    <recommendedName>
        <fullName evidence="2">histidine kinase</fullName>
        <ecNumber evidence="2">2.7.13.3</ecNumber>
    </recommendedName>
</protein>
<name>A0A163YTB4_9FLAO</name>
<evidence type="ECO:0000256" key="1">
    <source>
        <dbReference type="ARBA" id="ARBA00000085"/>
    </source>
</evidence>
<comment type="catalytic activity">
    <reaction evidence="1">
        <text>ATP + protein L-histidine = ADP + protein N-phospho-L-histidine.</text>
        <dbReference type="EC" id="2.7.13.3"/>
    </reaction>
</comment>
<dbReference type="GO" id="GO:0000160">
    <property type="term" value="P:phosphorelay signal transduction system"/>
    <property type="evidence" value="ECO:0007669"/>
    <property type="project" value="UniProtKB-KW"/>
</dbReference>
<keyword evidence="6" id="KW-0472">Membrane</keyword>
<reference evidence="8 9" key="1">
    <citation type="submission" date="2016-01" db="EMBL/GenBank/DDBJ databases">
        <title>Whole genome sequencing of Myroides marinus L41.</title>
        <authorList>
            <person name="Hong K.W."/>
        </authorList>
    </citation>
    <scope>NUCLEOTIDE SEQUENCE [LARGE SCALE GENOMIC DNA]</scope>
    <source>
        <strain evidence="8 9">L41</strain>
    </source>
</reference>
<keyword evidence="5" id="KW-0902">Two-component regulatory system</keyword>
<feature type="transmembrane region" description="Helical" evidence="6">
    <location>
        <begin position="420"/>
        <end position="441"/>
    </location>
</feature>
<keyword evidence="6" id="KW-1133">Transmembrane helix</keyword>
<dbReference type="RefSeq" id="WP_038987961.1">
    <property type="nucleotide sequence ID" value="NZ_JWJO01000072.1"/>
</dbReference>
<keyword evidence="9" id="KW-1185">Reference proteome</keyword>
<dbReference type="AlphaFoldDB" id="A0A163YTB4"/>
<dbReference type="PANTHER" id="PTHR24421">
    <property type="entry name" value="NITRATE/NITRITE SENSOR PROTEIN NARX-RELATED"/>
    <property type="match status" value="1"/>
</dbReference>
<dbReference type="InterPro" id="IPR005467">
    <property type="entry name" value="His_kinase_dom"/>
</dbReference>
<evidence type="ECO:0000256" key="2">
    <source>
        <dbReference type="ARBA" id="ARBA00012438"/>
    </source>
</evidence>
<dbReference type="OrthoDB" id="977000at2"/>
<keyword evidence="4" id="KW-0418">Kinase</keyword>
<dbReference type="Gene3D" id="3.30.565.10">
    <property type="entry name" value="Histidine kinase-like ATPase, C-terminal domain"/>
    <property type="match status" value="1"/>
</dbReference>
<dbReference type="Gene3D" id="1.25.40.10">
    <property type="entry name" value="Tetratricopeptide repeat domain"/>
    <property type="match status" value="1"/>
</dbReference>
<organism evidence="8 9">
    <name type="scientific">Myroides marinus</name>
    <dbReference type="NCBI Taxonomy" id="703342"/>
    <lineage>
        <taxon>Bacteria</taxon>
        <taxon>Pseudomonadati</taxon>
        <taxon>Bacteroidota</taxon>
        <taxon>Flavobacteriia</taxon>
        <taxon>Flavobacteriales</taxon>
        <taxon>Flavobacteriaceae</taxon>
        <taxon>Myroides</taxon>
    </lineage>
</organism>
<evidence type="ECO:0000256" key="3">
    <source>
        <dbReference type="ARBA" id="ARBA00022679"/>
    </source>
</evidence>
<comment type="caution">
    <text evidence="8">The sequence shown here is derived from an EMBL/GenBank/DDBJ whole genome shotgun (WGS) entry which is preliminary data.</text>
</comment>
<dbReference type="InterPro" id="IPR050482">
    <property type="entry name" value="Sensor_HK_TwoCompSys"/>
</dbReference>
<dbReference type="EMBL" id="LQNU01000057">
    <property type="protein sequence ID" value="KZE80268.1"/>
    <property type="molecule type" value="Genomic_DNA"/>
</dbReference>
<dbReference type="GO" id="GO:0004673">
    <property type="term" value="F:protein histidine kinase activity"/>
    <property type="evidence" value="ECO:0007669"/>
    <property type="project" value="UniProtKB-EC"/>
</dbReference>
<dbReference type="SUPFAM" id="SSF55874">
    <property type="entry name" value="ATPase domain of HSP90 chaperone/DNA topoisomerase II/histidine kinase"/>
    <property type="match status" value="1"/>
</dbReference>
<keyword evidence="6" id="KW-0812">Transmembrane</keyword>
<evidence type="ECO:0000256" key="5">
    <source>
        <dbReference type="ARBA" id="ARBA00023012"/>
    </source>
</evidence>
<sequence>MTNNLLKCFLCIFILLFLSNCDKRESKHDIQITVIKSFIENYNRFNTTDKDKANADSVGQILIKLKNTQSTRDVLRRYVLLTGADRNYIEELFKKSRKKEDYSNEAHAYFLLGQYFSKKFQIDSTFYNYTKAEFLFKTIHDSISLQDVYAHKAVLLINHRIFLEGQTQILEAMSINQSNKSAKAKYSESMIMANALTGLEQYGEALRESDKAFELLEDPEMQSVLNEDAIRLNKITIYANIAEVYIKQGEYEKAKELIKNTINNYIVNESLYDSLMLAHLLLSLSEADLRSGSYQNVERNLKQAIVLQAKYNNVQDLNACRIVLAEFYYLQGREKEAQELVRDIMNYAQGTRELVLEKNILTVLLKYKKEDYQKNFIRYEELNKLILEENNVVKNTFARLSFEADNLQRTNEKLLSQKELITKISGVLFFIAISVFFIILFRQKSKEVSLIKLLQRDTEKYYDSILNVQNELNEARNLERKEIAKELHEGVLNRLFVTRFLLMQVSKESVDEHKISLINEVKEVEKYIRGVSHSLANTEDFKINEFDQLLEDLVQIQNRSEVTIFKLYMDKEVCFDKLTNQYKVHIYRIVQECLQNVHKHANATECVVQFLNNNNESFKVIIKDNGQGFDADIVKRGIGVANIKDRIEFMKGKLIIDSKPGEGTVISFVVETKKVQKR</sequence>
<dbReference type="Pfam" id="PF02518">
    <property type="entry name" value="HATPase_c"/>
    <property type="match status" value="1"/>
</dbReference>
<evidence type="ECO:0000256" key="6">
    <source>
        <dbReference type="SAM" id="Phobius"/>
    </source>
</evidence>
<dbReference type="InterPro" id="IPR011990">
    <property type="entry name" value="TPR-like_helical_dom_sf"/>
</dbReference>
<dbReference type="EC" id="2.7.13.3" evidence="2"/>
<proteinExistence type="predicted"/>
<dbReference type="SUPFAM" id="SSF48452">
    <property type="entry name" value="TPR-like"/>
    <property type="match status" value="2"/>
</dbReference>
<dbReference type="InterPro" id="IPR003594">
    <property type="entry name" value="HATPase_dom"/>
</dbReference>
<dbReference type="CDD" id="cd16917">
    <property type="entry name" value="HATPase_UhpB-NarQ-NarX-like"/>
    <property type="match status" value="1"/>
</dbReference>
<feature type="domain" description="Histidine kinase" evidence="7">
    <location>
        <begin position="482"/>
        <end position="674"/>
    </location>
</feature>
<accession>A0A163YTB4</accession>
<dbReference type="PROSITE" id="PS50109">
    <property type="entry name" value="HIS_KIN"/>
    <property type="match status" value="1"/>
</dbReference>
<dbReference type="Proteomes" id="UP000076630">
    <property type="component" value="Unassembled WGS sequence"/>
</dbReference>
<keyword evidence="3" id="KW-0808">Transferase</keyword>
<evidence type="ECO:0000259" key="7">
    <source>
        <dbReference type="PROSITE" id="PS50109"/>
    </source>
</evidence>
<evidence type="ECO:0000256" key="4">
    <source>
        <dbReference type="ARBA" id="ARBA00022777"/>
    </source>
</evidence>
<evidence type="ECO:0000313" key="9">
    <source>
        <dbReference type="Proteomes" id="UP000076630"/>
    </source>
</evidence>
<gene>
    <name evidence="8" type="ORF">AV926_10415</name>
</gene>